<feature type="transmembrane region" description="Helical" evidence="7">
    <location>
        <begin position="347"/>
        <end position="366"/>
    </location>
</feature>
<reference evidence="8" key="1">
    <citation type="submission" date="2021-01" db="EMBL/GenBank/DDBJ databases">
        <authorList>
            <person name="Corre E."/>
            <person name="Pelletier E."/>
            <person name="Niang G."/>
            <person name="Scheremetjew M."/>
            <person name="Finn R."/>
            <person name="Kale V."/>
            <person name="Holt S."/>
            <person name="Cochrane G."/>
            <person name="Meng A."/>
            <person name="Brown T."/>
            <person name="Cohen L."/>
        </authorList>
    </citation>
    <scope>NUCLEOTIDE SEQUENCE</scope>
    <source>
        <strain evidence="8">CCAP1064/1</strain>
    </source>
</reference>
<dbReference type="GO" id="GO:0072657">
    <property type="term" value="P:protein localization to membrane"/>
    <property type="evidence" value="ECO:0007669"/>
    <property type="project" value="TreeGrafter"/>
</dbReference>
<feature type="transmembrane region" description="Helical" evidence="7">
    <location>
        <begin position="414"/>
        <end position="440"/>
    </location>
</feature>
<feature type="transmembrane region" description="Helical" evidence="7">
    <location>
        <begin position="579"/>
        <end position="604"/>
    </location>
</feature>
<accession>A0A7S0BX92</accession>
<dbReference type="PANTHER" id="PTHR10766">
    <property type="entry name" value="TRANSMEMBRANE 9 SUPERFAMILY PROTEIN"/>
    <property type="match status" value="1"/>
</dbReference>
<dbReference type="EMBL" id="HBEL01004290">
    <property type="protein sequence ID" value="CAD8405921.1"/>
    <property type="molecule type" value="Transcribed_RNA"/>
</dbReference>
<sequence length="610" mass="68851">MWVDLVESKKTQVPFQYYDLPTCQGPSMKKVAGLRKNLGAKLQGHNLKPSPYEIFGQVDQDCQALCMVKVGIKKLRWMRHLVDRQYRVHVSLDSLPVLMRSKELNYAVRGFPLGFKAPPSYTGLAKDEYYLYNHIKFSISYREDKDNFEGFRVVGFDAHPVSISHQSSTGDLKDLTSDTVLKTCMDGVTVKNDVSTFLPLTVSDTKDKDATLDIVYSYEVEWVASEKYWSDRWDIYMVGSPDDEIHYFSIVNSLMIVFFLMGAVATILLRTLKRDIAAYNDLQTVEDAQEESGWKLVHGDVFRPPQNLRMVLCVAVGTGCQLGLSVVLTILSGFFGFLSPMNKGQTLSSVIVLYVMSGSAAGYVSSRLYKLMDGKKWKRNTMLTATLFPGMLVAMFLSLNIFLSFAGAATAVSIWTILLLSLLWVCVSTPLVFLGSFFGFRAEKLSVPVKTNQIARVIPDTLWYLKPPYTFLLGGILPFGSVCIELFFIMSALWLHQIYYIVGFLWVVALILFTTCALVSIVTCYLQLCGEDHQWWWRSFLNCAGGGFYFFVYSLWFLSTKMNLVGILPTMVYLTYMSMLSIAFALFCGSVGFLSCLIFTRLIYGALKVD</sequence>
<dbReference type="GO" id="GO:0016020">
    <property type="term" value="C:membrane"/>
    <property type="evidence" value="ECO:0007669"/>
    <property type="project" value="UniProtKB-SubCell"/>
</dbReference>
<evidence type="ECO:0000256" key="3">
    <source>
        <dbReference type="ARBA" id="ARBA00022692"/>
    </source>
</evidence>
<organism evidence="8">
    <name type="scientific">Proboscia inermis</name>
    <dbReference type="NCBI Taxonomy" id="420281"/>
    <lineage>
        <taxon>Eukaryota</taxon>
        <taxon>Sar</taxon>
        <taxon>Stramenopiles</taxon>
        <taxon>Ochrophyta</taxon>
        <taxon>Bacillariophyta</taxon>
        <taxon>Coscinodiscophyceae</taxon>
        <taxon>Rhizosoleniophycidae</taxon>
        <taxon>Rhizosoleniales</taxon>
        <taxon>Rhizosoleniaceae</taxon>
        <taxon>Proboscia</taxon>
    </lineage>
</organism>
<proteinExistence type="inferred from homology"/>
<dbReference type="PANTHER" id="PTHR10766:SF111">
    <property type="entry name" value="TRANSMEMBRANE 9 SUPERFAMILY MEMBER 2"/>
    <property type="match status" value="1"/>
</dbReference>
<feature type="transmembrane region" description="Helical" evidence="7">
    <location>
        <begin position="540"/>
        <end position="559"/>
    </location>
</feature>
<protein>
    <recommendedName>
        <fullName evidence="7">Transmembrane 9 superfamily member</fullName>
    </recommendedName>
</protein>
<gene>
    <name evidence="8" type="ORF">PINE0816_LOCUS2037</name>
</gene>
<feature type="transmembrane region" description="Helical" evidence="7">
    <location>
        <begin position="311"/>
        <end position="335"/>
    </location>
</feature>
<feature type="transmembrane region" description="Helical" evidence="7">
    <location>
        <begin position="471"/>
        <end position="494"/>
    </location>
</feature>
<dbReference type="InterPro" id="IPR004240">
    <property type="entry name" value="EMP70"/>
</dbReference>
<evidence type="ECO:0000256" key="7">
    <source>
        <dbReference type="RuleBase" id="RU363079"/>
    </source>
</evidence>
<evidence type="ECO:0000256" key="2">
    <source>
        <dbReference type="ARBA" id="ARBA00005227"/>
    </source>
</evidence>
<evidence type="ECO:0000256" key="5">
    <source>
        <dbReference type="ARBA" id="ARBA00022989"/>
    </source>
</evidence>
<keyword evidence="4" id="KW-0732">Signal</keyword>
<evidence type="ECO:0000256" key="1">
    <source>
        <dbReference type="ARBA" id="ARBA00004141"/>
    </source>
</evidence>
<evidence type="ECO:0000256" key="4">
    <source>
        <dbReference type="ARBA" id="ARBA00022729"/>
    </source>
</evidence>
<feature type="transmembrane region" description="Helical" evidence="7">
    <location>
        <begin position="247"/>
        <end position="269"/>
    </location>
</feature>
<dbReference type="GO" id="GO:0005737">
    <property type="term" value="C:cytoplasm"/>
    <property type="evidence" value="ECO:0007669"/>
    <property type="project" value="UniProtKB-ARBA"/>
</dbReference>
<feature type="transmembrane region" description="Helical" evidence="7">
    <location>
        <begin position="500"/>
        <end position="528"/>
    </location>
</feature>
<feature type="transmembrane region" description="Helical" evidence="7">
    <location>
        <begin position="387"/>
        <end position="408"/>
    </location>
</feature>
<comment type="subcellular location">
    <subcellularLocation>
        <location evidence="1">Membrane</location>
        <topology evidence="1">Multi-pass membrane protein</topology>
    </subcellularLocation>
</comment>
<evidence type="ECO:0000313" key="8">
    <source>
        <dbReference type="EMBL" id="CAD8405921.1"/>
    </source>
</evidence>
<evidence type="ECO:0000256" key="6">
    <source>
        <dbReference type="ARBA" id="ARBA00023136"/>
    </source>
</evidence>
<keyword evidence="6 7" id="KW-0472">Membrane</keyword>
<name>A0A7S0BX92_9STRA</name>
<keyword evidence="5 7" id="KW-1133">Transmembrane helix</keyword>
<keyword evidence="3 7" id="KW-0812">Transmembrane</keyword>
<dbReference type="Pfam" id="PF02990">
    <property type="entry name" value="EMP70"/>
    <property type="match status" value="1"/>
</dbReference>
<dbReference type="AlphaFoldDB" id="A0A7S0BX92"/>
<comment type="similarity">
    <text evidence="2 7">Belongs to the nonaspanin (TM9SF) (TC 9.A.2) family.</text>
</comment>